<protein>
    <submittedName>
        <fullName evidence="11">Retrovirus-related Pol polyprotein from transposon</fullName>
    </submittedName>
</protein>
<dbReference type="GO" id="GO:0004519">
    <property type="term" value="F:endonuclease activity"/>
    <property type="evidence" value="ECO:0007669"/>
    <property type="project" value="UniProtKB-KW"/>
</dbReference>
<dbReference type="GO" id="GO:0003964">
    <property type="term" value="F:RNA-directed DNA polymerase activity"/>
    <property type="evidence" value="ECO:0007669"/>
    <property type="project" value="UniProtKB-KW"/>
</dbReference>
<dbReference type="InterPro" id="IPR001969">
    <property type="entry name" value="Aspartic_peptidase_AS"/>
</dbReference>
<evidence type="ECO:0000256" key="1">
    <source>
        <dbReference type="ARBA" id="ARBA00022670"/>
    </source>
</evidence>
<evidence type="ECO:0000256" key="3">
    <source>
        <dbReference type="ARBA" id="ARBA00022695"/>
    </source>
</evidence>
<dbReference type="InterPro" id="IPR036875">
    <property type="entry name" value="Znf_CCHC_sf"/>
</dbReference>
<dbReference type="Gene3D" id="3.10.10.10">
    <property type="entry name" value="HIV Type 1 Reverse Transcriptase, subunit A, domain 1"/>
    <property type="match status" value="1"/>
</dbReference>
<dbReference type="GO" id="GO:0008270">
    <property type="term" value="F:zinc ion binding"/>
    <property type="evidence" value="ECO:0007669"/>
    <property type="project" value="UniProtKB-KW"/>
</dbReference>
<dbReference type="Gene3D" id="2.40.70.10">
    <property type="entry name" value="Acid Proteases"/>
    <property type="match status" value="1"/>
</dbReference>
<dbReference type="Proteomes" id="UP000055048">
    <property type="component" value="Unassembled WGS sequence"/>
</dbReference>
<gene>
    <name evidence="11" type="primary">pol</name>
    <name evidence="11" type="ORF">T05_11770</name>
</gene>
<dbReference type="SUPFAM" id="SSF57756">
    <property type="entry name" value="Retrovirus zinc finger-like domains"/>
    <property type="match status" value="1"/>
</dbReference>
<dbReference type="PANTHER" id="PTHR37984">
    <property type="entry name" value="PROTEIN CBG26694"/>
    <property type="match status" value="1"/>
</dbReference>
<evidence type="ECO:0000259" key="9">
    <source>
        <dbReference type="PROSITE" id="PS50158"/>
    </source>
</evidence>
<dbReference type="InterPro" id="IPR021109">
    <property type="entry name" value="Peptidase_aspartic_dom_sf"/>
</dbReference>
<dbReference type="Pfam" id="PF13975">
    <property type="entry name" value="gag-asp_proteas"/>
    <property type="match status" value="1"/>
</dbReference>
<dbReference type="OrthoDB" id="10469567at2759"/>
<dbReference type="GO" id="GO:0003676">
    <property type="term" value="F:nucleic acid binding"/>
    <property type="evidence" value="ECO:0007669"/>
    <property type="project" value="InterPro"/>
</dbReference>
<dbReference type="SUPFAM" id="SSF56672">
    <property type="entry name" value="DNA/RNA polymerases"/>
    <property type="match status" value="1"/>
</dbReference>
<evidence type="ECO:0000313" key="12">
    <source>
        <dbReference type="Proteomes" id="UP000055048"/>
    </source>
</evidence>
<keyword evidence="8" id="KW-0479">Metal-binding</keyword>
<keyword evidence="2" id="KW-0808">Transferase</keyword>
<evidence type="ECO:0000259" key="10">
    <source>
        <dbReference type="PROSITE" id="PS50175"/>
    </source>
</evidence>
<dbReference type="SUPFAM" id="SSF50630">
    <property type="entry name" value="Acid proteases"/>
    <property type="match status" value="1"/>
</dbReference>
<evidence type="ECO:0000256" key="7">
    <source>
        <dbReference type="ARBA" id="ARBA00022918"/>
    </source>
</evidence>
<name>A0A0V0U422_9BILA</name>
<keyword evidence="4" id="KW-0540">Nuclease</keyword>
<dbReference type="SMART" id="SM00343">
    <property type="entry name" value="ZnF_C2HC"/>
    <property type="match status" value="1"/>
</dbReference>
<evidence type="ECO:0000313" key="11">
    <source>
        <dbReference type="EMBL" id="KRX45990.1"/>
    </source>
</evidence>
<comment type="caution">
    <text evidence="11">The sequence shown here is derived from an EMBL/GenBank/DDBJ whole genome shotgun (WGS) entry which is preliminary data.</text>
</comment>
<dbReference type="CDD" id="cd01647">
    <property type="entry name" value="RT_LTR"/>
    <property type="match status" value="1"/>
</dbReference>
<dbReference type="AlphaFoldDB" id="A0A0V0U422"/>
<keyword evidence="6" id="KW-0378">Hydrolase</keyword>
<dbReference type="InterPro" id="IPR001878">
    <property type="entry name" value="Znf_CCHC"/>
</dbReference>
<organism evidence="11 12">
    <name type="scientific">Trichinella murrelli</name>
    <dbReference type="NCBI Taxonomy" id="144512"/>
    <lineage>
        <taxon>Eukaryota</taxon>
        <taxon>Metazoa</taxon>
        <taxon>Ecdysozoa</taxon>
        <taxon>Nematoda</taxon>
        <taxon>Enoplea</taxon>
        <taxon>Dorylaimia</taxon>
        <taxon>Trichinellida</taxon>
        <taxon>Trichinellidae</taxon>
        <taxon>Trichinella</taxon>
    </lineage>
</organism>
<dbReference type="InterPro" id="IPR000477">
    <property type="entry name" value="RT_dom"/>
</dbReference>
<dbReference type="GO" id="GO:0006508">
    <property type="term" value="P:proteolysis"/>
    <property type="evidence" value="ECO:0007669"/>
    <property type="project" value="UniProtKB-KW"/>
</dbReference>
<evidence type="ECO:0000256" key="8">
    <source>
        <dbReference type="PROSITE-ProRule" id="PRU00047"/>
    </source>
</evidence>
<dbReference type="PROSITE" id="PS00141">
    <property type="entry name" value="ASP_PROTEASE"/>
    <property type="match status" value="1"/>
</dbReference>
<evidence type="ECO:0000256" key="5">
    <source>
        <dbReference type="ARBA" id="ARBA00022759"/>
    </source>
</evidence>
<keyword evidence="8" id="KW-0863">Zinc-finger</keyword>
<accession>A0A0V0U422</accession>
<keyword evidence="7" id="KW-0695">RNA-directed DNA polymerase</keyword>
<dbReference type="CDD" id="cd00303">
    <property type="entry name" value="retropepsin_like"/>
    <property type="match status" value="1"/>
</dbReference>
<keyword evidence="12" id="KW-1185">Reference proteome</keyword>
<dbReference type="EMBL" id="JYDJ01000066">
    <property type="protein sequence ID" value="KRX45990.1"/>
    <property type="molecule type" value="Genomic_DNA"/>
</dbReference>
<dbReference type="Gene3D" id="3.30.70.270">
    <property type="match status" value="1"/>
</dbReference>
<keyword evidence="5" id="KW-0255">Endonuclease</keyword>
<dbReference type="Pfam" id="PF00078">
    <property type="entry name" value="RVT_1"/>
    <property type="match status" value="1"/>
</dbReference>
<keyword evidence="3" id="KW-0548">Nucleotidyltransferase</keyword>
<feature type="domain" description="Peptidase A2" evidence="10">
    <location>
        <begin position="160"/>
        <end position="240"/>
    </location>
</feature>
<dbReference type="GO" id="GO:0019899">
    <property type="term" value="F:enzyme binding"/>
    <property type="evidence" value="ECO:0007669"/>
    <property type="project" value="UniProtKB-ARBA"/>
</dbReference>
<evidence type="ECO:0000256" key="4">
    <source>
        <dbReference type="ARBA" id="ARBA00022722"/>
    </source>
</evidence>
<dbReference type="PROSITE" id="PS50158">
    <property type="entry name" value="ZF_CCHC"/>
    <property type="match status" value="1"/>
</dbReference>
<keyword evidence="1" id="KW-0645">Protease</keyword>
<dbReference type="InterPro" id="IPR050951">
    <property type="entry name" value="Retrovirus_Pol_polyprotein"/>
</dbReference>
<dbReference type="PROSITE" id="PS50175">
    <property type="entry name" value="ASP_PROT_RETROV"/>
    <property type="match status" value="1"/>
</dbReference>
<proteinExistence type="predicted"/>
<dbReference type="GO" id="GO:0004190">
    <property type="term" value="F:aspartic-type endopeptidase activity"/>
    <property type="evidence" value="ECO:0007669"/>
    <property type="project" value="InterPro"/>
</dbReference>
<dbReference type="FunFam" id="3.10.10.10:FF:000007">
    <property type="entry name" value="Retrovirus-related Pol polyprotein from transposon 17.6-like Protein"/>
    <property type="match status" value="1"/>
</dbReference>
<reference evidence="11 12" key="1">
    <citation type="submission" date="2015-01" db="EMBL/GenBank/DDBJ databases">
        <title>Evolution of Trichinella species and genotypes.</title>
        <authorList>
            <person name="Korhonen P.K."/>
            <person name="Edoardo P."/>
            <person name="Giuseppe L.R."/>
            <person name="Gasser R.B."/>
        </authorList>
    </citation>
    <scope>NUCLEOTIDE SEQUENCE [LARGE SCALE GENOMIC DNA]</scope>
    <source>
        <strain evidence="11">ISS417</strain>
    </source>
</reference>
<evidence type="ECO:0000256" key="2">
    <source>
        <dbReference type="ARBA" id="ARBA00022679"/>
    </source>
</evidence>
<dbReference type="InterPro" id="IPR043502">
    <property type="entry name" value="DNA/RNA_pol_sf"/>
</dbReference>
<dbReference type="InterPro" id="IPR001995">
    <property type="entry name" value="Peptidase_A2_cat"/>
</dbReference>
<sequence length="451" mass="50509">MRSAACDAAVSVLASQPNTETQPAGAFESRSTAATDRIAAALEEEEEQSFDALAVRADSEQDIEKLVCEFRRLLTRSVRLRGRVANPPTEQLSDAACWNCGRGGHYRRSCPLANAERPRRPPNRATNQVRTLFNKTQGVVLSVNTKWAAELAGKVNGRSVRFLVDTGAAVSVIRESEVNMAGNVRISRHGSRQIVAANGECLETVGTAELDIKLGDKFLARHSMIVARNLSHPCLLGTDFLRPRKALIDLGDGRIKLDGIWLNLESPHTPNDRNKGKQSKNMTSACWKPSLCRPEPRRRLRTLLWKYKQIIATYEYNTGRTNACKHSINTGDASPIKQPPRRIPYHQKETVRRMLSEMTNHKETLKTLSGATWFFTLDMASGYWQVEVADEDKEKTAFATPFGLYQFRVMPFGLCNAPATFQRLMETVLCGLHWTTCMVYVIAKSQFRPRA</sequence>
<keyword evidence="8" id="KW-0862">Zinc</keyword>
<evidence type="ECO:0000256" key="6">
    <source>
        <dbReference type="ARBA" id="ARBA00022801"/>
    </source>
</evidence>
<dbReference type="STRING" id="144512.A0A0V0U422"/>
<feature type="domain" description="CCHC-type" evidence="9">
    <location>
        <begin position="97"/>
        <end position="111"/>
    </location>
</feature>
<dbReference type="InterPro" id="IPR043128">
    <property type="entry name" value="Rev_trsase/Diguanyl_cyclase"/>
</dbReference>
<dbReference type="PANTHER" id="PTHR37984:SF5">
    <property type="entry name" value="PROTEIN NYNRIN-LIKE"/>
    <property type="match status" value="1"/>
</dbReference>